<feature type="transmembrane region" description="Helical" evidence="7">
    <location>
        <begin position="85"/>
        <end position="104"/>
    </location>
</feature>
<comment type="subcellular location">
    <subcellularLocation>
        <location evidence="1">Cell membrane</location>
        <topology evidence="1">Multi-pass membrane protein</topology>
    </subcellularLocation>
</comment>
<dbReference type="EnsemblBacteria" id="CAD77567">
    <property type="protein sequence ID" value="CAD77567"/>
    <property type="gene ID" value="RB12406"/>
</dbReference>
<dbReference type="InterPro" id="IPR004740">
    <property type="entry name" value="Nuc_H_symport"/>
</dbReference>
<dbReference type="GO" id="GO:0015212">
    <property type="term" value="F:cytidine transmembrane transporter activity"/>
    <property type="evidence" value="ECO:0000318"/>
    <property type="project" value="GO_Central"/>
</dbReference>
<dbReference type="PANTHER" id="PTHR23522:SF4">
    <property type="entry name" value="NUCLEOSIDE PERMEASE NUPG-RELATED"/>
    <property type="match status" value="1"/>
</dbReference>
<feature type="transmembrane region" description="Helical" evidence="7">
    <location>
        <begin position="244"/>
        <end position="271"/>
    </location>
</feature>
<dbReference type="CDD" id="cd06177">
    <property type="entry name" value="MFS_NHS"/>
    <property type="match status" value="1"/>
</dbReference>
<evidence type="ECO:0000256" key="4">
    <source>
        <dbReference type="ARBA" id="ARBA00022692"/>
    </source>
</evidence>
<dbReference type="GO" id="GO:0005886">
    <property type="term" value="C:plasma membrane"/>
    <property type="evidence" value="ECO:0000318"/>
    <property type="project" value="GO_Central"/>
</dbReference>
<dbReference type="OrthoDB" id="9783013at2"/>
<protein>
    <submittedName>
        <fullName evidence="8">Nucleoside-transport system protein</fullName>
    </submittedName>
</protein>
<keyword evidence="5 7" id="KW-1133">Transmembrane helix</keyword>
<dbReference type="SUPFAM" id="SSF103473">
    <property type="entry name" value="MFS general substrate transporter"/>
    <property type="match status" value="1"/>
</dbReference>
<feature type="transmembrane region" description="Helical" evidence="7">
    <location>
        <begin position="472"/>
        <end position="492"/>
    </location>
</feature>
<accession>Q7UIP7</accession>
<evidence type="ECO:0000313" key="9">
    <source>
        <dbReference type="Proteomes" id="UP000001025"/>
    </source>
</evidence>
<keyword evidence="3" id="KW-1003">Cell membrane</keyword>
<keyword evidence="9" id="KW-1185">Reference proteome</keyword>
<feature type="transmembrane region" description="Helical" evidence="7">
    <location>
        <begin position="204"/>
        <end position="223"/>
    </location>
</feature>
<dbReference type="GO" id="GO:0015213">
    <property type="term" value="F:uridine transmembrane transporter activity"/>
    <property type="evidence" value="ECO:0000318"/>
    <property type="project" value="GO_Central"/>
</dbReference>
<dbReference type="FunFam" id="1.20.1250.20:FF:001206">
    <property type="entry name" value="Nucleoside permease NupG"/>
    <property type="match status" value="1"/>
</dbReference>
<evidence type="ECO:0000256" key="1">
    <source>
        <dbReference type="ARBA" id="ARBA00004651"/>
    </source>
</evidence>
<proteinExistence type="predicted"/>
<dbReference type="InParanoid" id="Q7UIP7"/>
<dbReference type="EMBL" id="BX294155">
    <property type="protein sequence ID" value="CAD77567.1"/>
    <property type="molecule type" value="Genomic_DNA"/>
</dbReference>
<reference evidence="8 9" key="1">
    <citation type="journal article" date="2003" name="Proc. Natl. Acad. Sci. U.S.A.">
        <title>Complete genome sequence of the marine planctomycete Pirellula sp. strain 1.</title>
        <authorList>
            <person name="Gloeckner F.O."/>
            <person name="Kube M."/>
            <person name="Bauer M."/>
            <person name="Teeling H."/>
            <person name="Lombardot T."/>
            <person name="Ludwig W."/>
            <person name="Gade D."/>
            <person name="Beck A."/>
            <person name="Borzym K."/>
            <person name="Heitmann K."/>
            <person name="Rabus R."/>
            <person name="Schlesner H."/>
            <person name="Amann R."/>
            <person name="Reinhardt R."/>
        </authorList>
    </citation>
    <scope>NUCLEOTIDE SEQUENCE [LARGE SCALE GENOMIC DNA]</scope>
    <source>
        <strain evidence="9">DSM 10527 / NCIMB 13988 / SH1</strain>
    </source>
</reference>
<evidence type="ECO:0000256" key="3">
    <source>
        <dbReference type="ARBA" id="ARBA00022475"/>
    </source>
</evidence>
<dbReference type="KEGG" id="rba:RB12406"/>
<name>Q7UIP7_RHOBA</name>
<feature type="transmembrane region" description="Helical" evidence="7">
    <location>
        <begin position="143"/>
        <end position="166"/>
    </location>
</feature>
<feature type="transmembrane region" description="Helical" evidence="7">
    <location>
        <begin position="15"/>
        <end position="37"/>
    </location>
</feature>
<keyword evidence="4 7" id="KW-0812">Transmembrane</keyword>
<feature type="transmembrane region" description="Helical" evidence="7">
    <location>
        <begin position="315"/>
        <end position="335"/>
    </location>
</feature>
<dbReference type="PATRIC" id="fig|243090.15.peg.5999"/>
<dbReference type="eggNOG" id="COG2211">
    <property type="taxonomic scope" value="Bacteria"/>
</dbReference>
<evidence type="ECO:0000256" key="7">
    <source>
        <dbReference type="SAM" id="Phobius"/>
    </source>
</evidence>
<organism evidence="8 9">
    <name type="scientific">Rhodopirellula baltica (strain DSM 10527 / NCIMB 13988 / SH1)</name>
    <dbReference type="NCBI Taxonomy" id="243090"/>
    <lineage>
        <taxon>Bacteria</taxon>
        <taxon>Pseudomonadati</taxon>
        <taxon>Planctomycetota</taxon>
        <taxon>Planctomycetia</taxon>
        <taxon>Pirellulales</taxon>
        <taxon>Pirellulaceae</taxon>
        <taxon>Rhodopirellula</taxon>
    </lineage>
</organism>
<gene>
    <name evidence="8" type="primary">nupG</name>
    <name evidence="8" type="ordered locus">RB12406</name>
</gene>
<dbReference type="PANTHER" id="PTHR23522">
    <property type="entry name" value="BLL5896 PROTEIN"/>
    <property type="match status" value="1"/>
</dbReference>
<feature type="transmembrane region" description="Helical" evidence="7">
    <location>
        <begin position="178"/>
        <end position="198"/>
    </location>
</feature>
<sequence length="516" mass="56264">MPTPMQDAESNSKSAAGWIVPLLSLMMFLQFFAWGAWFASLSAAMDSNLLGAFIGGAYEAAPIAAIFAPLFLGLVADRFFASERVMGVLMLVGGGIMLLIPGMAESATAFANETADAMRAAGTYEAEAFSASQAEENTAGKTLVWMILAYLLCYMPTLGLGNTIAFSNIPSQNDFPKIRVWGTIGWIAAGLTVGIFGWSSSYDIFWLGAFSSLALGVLCFFLPHTPPPLKGEPMDMRSLFMVDAFALLKDWNFSIFAICSTLICIPLAYYYGMTATYLNQTGFAEPAATMTIGQMSEIIFMLLIPFFFRRLGVKVMILVGMACWVLRYALFAYGAPDQTTWMLLAAVALHGICYDFFFVTGFMYTDQKAPLGIRGQAQGLLVFLTQGVGMFFGYRIMAGGNLFGFIPLNLTFGRYGQKVTSSPTYVEALADARGESESLTFLESFTQMFSRALPEGLDAGILAETMEQWKDFWLSPAIMAAIIFVIFALTFWDRTETDPETAEAATAEPVPTDPAV</sequence>
<feature type="transmembrane region" description="Helical" evidence="7">
    <location>
        <begin position="291"/>
        <end position="308"/>
    </location>
</feature>
<dbReference type="Pfam" id="PF03825">
    <property type="entry name" value="Nuc_H_symport"/>
    <property type="match status" value="2"/>
</dbReference>
<evidence type="ECO:0000256" key="6">
    <source>
        <dbReference type="ARBA" id="ARBA00023136"/>
    </source>
</evidence>
<feature type="transmembrane region" description="Helical" evidence="7">
    <location>
        <begin position="341"/>
        <end position="365"/>
    </location>
</feature>
<dbReference type="FunCoup" id="Q7UIP7">
    <property type="interactions" value="65"/>
</dbReference>
<dbReference type="Proteomes" id="UP000001025">
    <property type="component" value="Chromosome"/>
</dbReference>
<keyword evidence="2" id="KW-0813">Transport</keyword>
<dbReference type="STRING" id="243090.RB12406"/>
<evidence type="ECO:0000256" key="5">
    <source>
        <dbReference type="ARBA" id="ARBA00022989"/>
    </source>
</evidence>
<feature type="transmembrane region" description="Helical" evidence="7">
    <location>
        <begin position="49"/>
        <end position="73"/>
    </location>
</feature>
<dbReference type="Gene3D" id="1.20.1250.20">
    <property type="entry name" value="MFS general substrate transporter like domains"/>
    <property type="match status" value="2"/>
</dbReference>
<dbReference type="AlphaFoldDB" id="Q7UIP7"/>
<dbReference type="HOGENOM" id="CLU_013133_1_2_0"/>
<keyword evidence="6 7" id="KW-0472">Membrane</keyword>
<evidence type="ECO:0000256" key="2">
    <source>
        <dbReference type="ARBA" id="ARBA00022448"/>
    </source>
</evidence>
<dbReference type="InterPro" id="IPR036259">
    <property type="entry name" value="MFS_trans_sf"/>
</dbReference>
<evidence type="ECO:0000313" key="8">
    <source>
        <dbReference type="EMBL" id="CAD77567.1"/>
    </source>
</evidence>